<evidence type="ECO:0000313" key="4">
    <source>
        <dbReference type="EMBL" id="WTP49284.1"/>
    </source>
</evidence>
<dbReference type="RefSeq" id="WP_328937550.1">
    <property type="nucleotide sequence ID" value="NZ_CP108133.1"/>
</dbReference>
<feature type="compositionally biased region" description="Basic and acidic residues" evidence="1">
    <location>
        <begin position="186"/>
        <end position="200"/>
    </location>
</feature>
<accession>A0ABZ1JGY6</accession>
<dbReference type="InterPro" id="IPR014044">
    <property type="entry name" value="CAP_dom"/>
</dbReference>
<dbReference type="PANTHER" id="PTHR31157">
    <property type="entry name" value="SCP DOMAIN-CONTAINING PROTEIN"/>
    <property type="match status" value="1"/>
</dbReference>
<feature type="compositionally biased region" description="Basic and acidic residues" evidence="1">
    <location>
        <begin position="229"/>
        <end position="242"/>
    </location>
</feature>
<organism evidence="4 5">
    <name type="scientific">Streptomyces tauricus</name>
    <dbReference type="NCBI Taxonomy" id="68274"/>
    <lineage>
        <taxon>Bacteria</taxon>
        <taxon>Bacillati</taxon>
        <taxon>Actinomycetota</taxon>
        <taxon>Actinomycetes</taxon>
        <taxon>Kitasatosporales</taxon>
        <taxon>Streptomycetaceae</taxon>
        <taxon>Streptomyces</taxon>
        <taxon>Streptomyces aurantiacus group</taxon>
    </lineage>
</organism>
<feature type="domain" description="SCP" evidence="3">
    <location>
        <begin position="270"/>
        <end position="384"/>
    </location>
</feature>
<feature type="compositionally biased region" description="Polar residues" evidence="1">
    <location>
        <begin position="171"/>
        <end position="180"/>
    </location>
</feature>
<feature type="compositionally biased region" description="Low complexity" evidence="1">
    <location>
        <begin position="219"/>
        <end position="228"/>
    </location>
</feature>
<feature type="region of interest" description="Disordered" evidence="1">
    <location>
        <begin position="100"/>
        <end position="129"/>
    </location>
</feature>
<gene>
    <name evidence="4" type="ORF">OG288_13800</name>
</gene>
<dbReference type="Gene3D" id="3.40.33.10">
    <property type="entry name" value="CAP"/>
    <property type="match status" value="1"/>
</dbReference>
<reference evidence="4" key="1">
    <citation type="submission" date="2022-10" db="EMBL/GenBank/DDBJ databases">
        <title>The complete genomes of actinobacterial strains from the NBC collection.</title>
        <authorList>
            <person name="Joergensen T.S."/>
            <person name="Alvarez Arevalo M."/>
            <person name="Sterndorff E.B."/>
            <person name="Faurdal D."/>
            <person name="Vuksanovic O."/>
            <person name="Mourched A.-S."/>
            <person name="Charusanti P."/>
            <person name="Shaw S."/>
            <person name="Blin K."/>
            <person name="Weber T."/>
        </authorList>
    </citation>
    <scope>NUCLEOTIDE SEQUENCE</scope>
    <source>
        <strain evidence="4">NBC_00189</strain>
    </source>
</reference>
<feature type="region of interest" description="Disordered" evidence="1">
    <location>
        <begin position="163"/>
        <end position="263"/>
    </location>
</feature>
<evidence type="ECO:0000256" key="1">
    <source>
        <dbReference type="SAM" id="MobiDB-lite"/>
    </source>
</evidence>
<dbReference type="PANTHER" id="PTHR31157:SF1">
    <property type="entry name" value="SCP DOMAIN-CONTAINING PROTEIN"/>
    <property type="match status" value="1"/>
</dbReference>
<dbReference type="SUPFAM" id="SSF55797">
    <property type="entry name" value="PR-1-like"/>
    <property type="match status" value="1"/>
</dbReference>
<feature type="transmembrane region" description="Helical" evidence="2">
    <location>
        <begin position="131"/>
        <end position="152"/>
    </location>
</feature>
<evidence type="ECO:0000256" key="2">
    <source>
        <dbReference type="SAM" id="Phobius"/>
    </source>
</evidence>
<sequence>MGRHRRSAAGRAATGRATGVTDTYETYTGGHATDDASRYVSLGDYPSLGDYATAGDHRTAGDYLTGGPYSTAGLYDSPGGIHETGDLYSKSDAYLFTGDEPAHAADDYTPDRGPRRGGQRRRRKGATPVRTGLLGVSAAVAMGAVAVASGVIPGSDSLSIGGGADKVRAQDTPSDVETQGGTNGSADDRVDPGTSRDLERSPSSPSVSPTKAPEKAAEKPSATPSTKAPSKESKTETEEKPATKAPATKAPKTTPPKEAAAPSTAEAAVLSLVNDERAKAGCSPVTASSSLAALAESFSEDMAARGFFDHTDPDGASPWDRAEKLGIANLGGENIARGQADAAAVMEAWMNSPGHRANILNCDFKTLGVGAHFGSGGPWWTQDFGY</sequence>
<dbReference type="Pfam" id="PF00188">
    <property type="entry name" value="CAP"/>
    <property type="match status" value="1"/>
</dbReference>
<keyword evidence="5" id="KW-1185">Reference proteome</keyword>
<keyword evidence="2" id="KW-1133">Transmembrane helix</keyword>
<keyword evidence="2" id="KW-0812">Transmembrane</keyword>
<feature type="compositionally biased region" description="Basic and acidic residues" evidence="1">
    <location>
        <begin position="100"/>
        <end position="114"/>
    </location>
</feature>
<protein>
    <submittedName>
        <fullName evidence="4">CAP domain-containing protein</fullName>
    </submittedName>
</protein>
<evidence type="ECO:0000259" key="3">
    <source>
        <dbReference type="Pfam" id="PF00188"/>
    </source>
</evidence>
<feature type="compositionally biased region" description="Low complexity" evidence="1">
    <location>
        <begin position="9"/>
        <end position="23"/>
    </location>
</feature>
<proteinExistence type="predicted"/>
<feature type="compositionally biased region" description="Basic residues" evidence="1">
    <location>
        <begin position="115"/>
        <end position="125"/>
    </location>
</feature>
<keyword evidence="2" id="KW-0472">Membrane</keyword>
<evidence type="ECO:0000313" key="5">
    <source>
        <dbReference type="Proteomes" id="UP001432166"/>
    </source>
</evidence>
<dbReference type="InterPro" id="IPR035940">
    <property type="entry name" value="CAP_sf"/>
</dbReference>
<dbReference type="Proteomes" id="UP001432166">
    <property type="component" value="Chromosome"/>
</dbReference>
<feature type="compositionally biased region" description="Low complexity" evidence="1">
    <location>
        <begin position="243"/>
        <end position="263"/>
    </location>
</feature>
<name>A0ABZ1JGY6_9ACTN</name>
<dbReference type="EMBL" id="CP108133">
    <property type="protein sequence ID" value="WTP49284.1"/>
    <property type="molecule type" value="Genomic_DNA"/>
</dbReference>
<feature type="region of interest" description="Disordered" evidence="1">
    <location>
        <begin position="1"/>
        <end position="38"/>
    </location>
</feature>
<dbReference type="CDD" id="cd05379">
    <property type="entry name" value="CAP_bacterial"/>
    <property type="match status" value="1"/>
</dbReference>